<dbReference type="AlphaFoldDB" id="A0AAV6URY6"/>
<comment type="caution">
    <text evidence="5">The sequence shown here is derived from an EMBL/GenBank/DDBJ whole genome shotgun (WGS) entry which is preliminary data.</text>
</comment>
<evidence type="ECO:0000313" key="6">
    <source>
        <dbReference type="Proteomes" id="UP000827092"/>
    </source>
</evidence>
<keyword evidence="2 4" id="KW-1133">Transmembrane helix</keyword>
<feature type="transmembrane region" description="Helical" evidence="4">
    <location>
        <begin position="343"/>
        <end position="367"/>
    </location>
</feature>
<dbReference type="Proteomes" id="UP000827092">
    <property type="component" value="Unassembled WGS sequence"/>
</dbReference>
<name>A0AAV6URY6_9ARAC</name>
<organism evidence="5 6">
    <name type="scientific">Oedothorax gibbosus</name>
    <dbReference type="NCBI Taxonomy" id="931172"/>
    <lineage>
        <taxon>Eukaryota</taxon>
        <taxon>Metazoa</taxon>
        <taxon>Ecdysozoa</taxon>
        <taxon>Arthropoda</taxon>
        <taxon>Chelicerata</taxon>
        <taxon>Arachnida</taxon>
        <taxon>Araneae</taxon>
        <taxon>Araneomorphae</taxon>
        <taxon>Entelegynae</taxon>
        <taxon>Araneoidea</taxon>
        <taxon>Linyphiidae</taxon>
        <taxon>Erigoninae</taxon>
        <taxon>Oedothorax</taxon>
    </lineage>
</organism>
<proteinExistence type="predicted"/>
<dbReference type="InterPro" id="IPR036259">
    <property type="entry name" value="MFS_trans_sf"/>
</dbReference>
<evidence type="ECO:0000313" key="5">
    <source>
        <dbReference type="EMBL" id="KAG8186959.1"/>
    </source>
</evidence>
<feature type="transmembrane region" description="Helical" evidence="4">
    <location>
        <begin position="406"/>
        <end position="429"/>
    </location>
</feature>
<dbReference type="EMBL" id="JAFNEN010000283">
    <property type="protein sequence ID" value="KAG8186959.1"/>
    <property type="molecule type" value="Genomic_DNA"/>
</dbReference>
<feature type="transmembrane region" description="Helical" evidence="4">
    <location>
        <begin position="40"/>
        <end position="63"/>
    </location>
</feature>
<feature type="transmembrane region" description="Helical" evidence="4">
    <location>
        <begin position="245"/>
        <end position="270"/>
    </location>
</feature>
<dbReference type="SUPFAM" id="SSF103473">
    <property type="entry name" value="MFS general substrate transporter"/>
    <property type="match status" value="1"/>
</dbReference>
<dbReference type="Gene3D" id="1.20.1250.20">
    <property type="entry name" value="MFS general substrate transporter like domains"/>
    <property type="match status" value="2"/>
</dbReference>
<keyword evidence="3 4" id="KW-0472">Membrane</keyword>
<dbReference type="PANTHER" id="PTHR23121">
    <property type="entry name" value="SODIUM-DEPENDENT GLUCOSE TRANSPORTER 1"/>
    <property type="match status" value="1"/>
</dbReference>
<feature type="transmembrane region" description="Helical" evidence="4">
    <location>
        <begin position="75"/>
        <end position="99"/>
    </location>
</feature>
<protein>
    <recommendedName>
        <fullName evidence="7">Sodium-dependent glucose transporter 1</fullName>
    </recommendedName>
</protein>
<evidence type="ECO:0000256" key="1">
    <source>
        <dbReference type="ARBA" id="ARBA00022692"/>
    </source>
</evidence>
<evidence type="ECO:0000256" key="3">
    <source>
        <dbReference type="ARBA" id="ARBA00023136"/>
    </source>
</evidence>
<feature type="transmembrane region" description="Helical" evidence="4">
    <location>
        <begin position="7"/>
        <end position="28"/>
    </location>
</feature>
<evidence type="ECO:0008006" key="7">
    <source>
        <dbReference type="Google" id="ProtNLM"/>
    </source>
</evidence>
<feature type="transmembrane region" description="Helical" evidence="4">
    <location>
        <begin position="203"/>
        <end position="225"/>
    </location>
</feature>
<reference evidence="5 6" key="1">
    <citation type="journal article" date="2022" name="Nat. Ecol. Evol.">
        <title>A masculinizing supergene underlies an exaggerated male reproductive morph in a spider.</title>
        <authorList>
            <person name="Hendrickx F."/>
            <person name="De Corte Z."/>
            <person name="Sonet G."/>
            <person name="Van Belleghem S.M."/>
            <person name="Kostlbacher S."/>
            <person name="Vangestel C."/>
        </authorList>
    </citation>
    <scope>NUCLEOTIDE SEQUENCE [LARGE SCALE GENOMIC DNA]</scope>
    <source>
        <strain evidence="5">W744_W776</strain>
    </source>
</reference>
<dbReference type="PANTHER" id="PTHR23121:SF9">
    <property type="entry name" value="SODIUM-DEPENDENT GLUCOSE TRANSPORTER 1"/>
    <property type="match status" value="1"/>
</dbReference>
<feature type="transmembrane region" description="Helical" evidence="4">
    <location>
        <begin position="290"/>
        <end position="312"/>
    </location>
</feature>
<sequence length="453" mass="48982">MKIIKTCNLYLCFIVLGMCVAVPGPTLLDLQHLVHTDTKNIAFIYTARSIGYLVGSLGGGVLFDLLTRKQFVLTLFNLATAVTMLGIPWCRSIVALTAFMVGNGASLGVLDTGGNVCCLNLWGKDSGPYYQALHFAFGVGGLIAPLIAAPFLGSYSLGPVDLGGNNNSSNNNLFFINSTQSLNSNFLNGTFSSVFSKIPTVTYAYTIIGGIALLVTVLFLLVCIVDPVDANEQRTEEGQLRNRSVTFTFTIVFLTLILMFVETGTEIGYAQMLTSYAVKSSLRLSETVGSYMTSTFWAAFTISRFVSVFLAIKLSSLTLIFADIIITSVGSLILVFLGASEEWALWLATVLLGIGIASFFPAAVGWVEQYLTVTNKMAATFTVGAAFGEMVIPYTISYYIDEIPEVLLYIVPVSTVLSAIVVFIMYLILRKTQSKYVKDEGTVNPVCTSTVDS</sequence>
<feature type="transmembrane region" description="Helical" evidence="4">
    <location>
        <begin position="105"/>
        <end position="123"/>
    </location>
</feature>
<feature type="transmembrane region" description="Helical" evidence="4">
    <location>
        <begin position="135"/>
        <end position="157"/>
    </location>
</feature>
<gene>
    <name evidence="5" type="ORF">JTE90_028255</name>
</gene>
<feature type="transmembrane region" description="Helical" evidence="4">
    <location>
        <begin position="379"/>
        <end position="400"/>
    </location>
</feature>
<accession>A0AAV6URY6</accession>
<feature type="transmembrane region" description="Helical" evidence="4">
    <location>
        <begin position="319"/>
        <end position="337"/>
    </location>
</feature>
<keyword evidence="1 4" id="KW-0812">Transmembrane</keyword>
<keyword evidence="6" id="KW-1185">Reference proteome</keyword>
<evidence type="ECO:0000256" key="2">
    <source>
        <dbReference type="ARBA" id="ARBA00022989"/>
    </source>
</evidence>
<evidence type="ECO:0000256" key="4">
    <source>
        <dbReference type="SAM" id="Phobius"/>
    </source>
</evidence>